<sequence length="1385" mass="154094">MKNSESEQAFYIESDEDEDKHSIRGEDDGNESEVSNYSDDDPRHRSKPSSLNPSWPQSYRQSIDLYGSVPSPSLNFLGTPTLSRLGSSFLSSSLTRRHTPEILPSFSKPFLPPETDNQQPQERRSSHSLLPPRGSSAKKLPPYQKSSKASHELPLSRQSSFGQSVINGINVLCGVGILSIPYAVKEGGWVGLSLLFLFGIISFYTGILLRYCLDSQPGLETYPDIGQAAFGTTGRLVIAIILYVELYSCCVGYIILESDNLSSLFPNVHLNLGGFILDAHYLFAIMITLAVLPTVWLRDMSVLSYISAGGVIASVLVSICLFWVGFVDNVGFQIETTKALNLSSFPVAIGLYGYCYQGHAVFPNIYTSMTKKSQYPMVLLTSFGICGVLYAAVAVVGYMMFGESTESQFTLNLPTNLVASNIAVWTTNGFNALYFGCSPIHPLLWPCPVTHWIFNDHAKFDTSLYLLFEHPKGEDNSLSGVTMCIDHRGWNRIIGYRNLYITTGNHSTAAMIMNNMEGLTGNSDNSLENELELILSQTESRGFGDQERDRNTHRSGSAPPTVEGSLSAVGSLYRNPNLDQSDDRYSISTNEMMTEEELRSHPLYVAYYYAHGNFNPRLPPPLLSREDWRAAQRFQVGGSSSEGTRDWWKKKNVGSDSDGGNSSSLFSMQPGLGIPTNAESELIEMRKARKSSAEWVSKPDGLIGLSTSGMGCRRKSFADILQEGLEQPASSSNRISRPASQNAIISNSHSSNLVNENETLSFTHSFTPIVGSSVSRKAPSPGLPPVSSMVRPADVASSLSSLNLSKSQLPDRDNYPQCIDLDAINDQRLSYQHRFADNSRKDNVGPVNFHRRAASSADLSSNQHMFDFSNLEGPRSQVNNFPGMDLCGRMTTGYSAANNHLASALNINTAGKGQFLRRYNYPPPVMDSQYGNFPQGRNNYIVSHCHEDMQALHKVYIEALLAQHNQQYGPLHFGRSGSLNHIHENPTYSHVMPYQGNLVEKSRPLSQPERTMQFAPALRNSVGEITFDRRYVSSVLDELKNNKTKSFELSDVVGHVIEFSTDQYGSRFIQQKLETATVEEKNLIFPEIIPRARSLMIDVFGNYVIQKFFEHGTESQRKELAGQLTGHVLPLSLQMYGCRVIQKALEVVDVDQQNQMVSELNGSVMKCVRDQNGNHVIQKCIECVPQDRIQFIVSSFFGQVVALSSHPYGCRVIQRVLEHCDDPNTQVVMDEIMNSVCTLAQDQYGNYVIQHVLQHGKPHERSAIISKLSGQIVIMSLQKFASNVVEKCLTYGNLEERQLLVKEILGSTDENEPLQAMMKDPFGNYVVQKVLETCDEQSREFILSRIKVHLAALKRYTYGKHIVSRVEKLIASGERHIASSTSSRP</sequence>
<accession>A0ACB9HV80</accession>
<reference evidence="1 2" key="2">
    <citation type="journal article" date="2022" name="Mol. Ecol. Resour.">
        <title>The genomes of chicory, endive, great burdock and yacon provide insights into Asteraceae paleo-polyploidization history and plant inulin production.</title>
        <authorList>
            <person name="Fan W."/>
            <person name="Wang S."/>
            <person name="Wang H."/>
            <person name="Wang A."/>
            <person name="Jiang F."/>
            <person name="Liu H."/>
            <person name="Zhao H."/>
            <person name="Xu D."/>
            <person name="Zhang Y."/>
        </authorList>
    </citation>
    <scope>NUCLEOTIDE SEQUENCE [LARGE SCALE GENOMIC DNA]</scope>
    <source>
        <strain evidence="2">cv. Yunnan</strain>
        <tissue evidence="1">Leaves</tissue>
    </source>
</reference>
<evidence type="ECO:0000313" key="2">
    <source>
        <dbReference type="Proteomes" id="UP001056120"/>
    </source>
</evidence>
<evidence type="ECO:0000313" key="1">
    <source>
        <dbReference type="EMBL" id="KAI3799694.1"/>
    </source>
</evidence>
<keyword evidence="2" id="KW-1185">Reference proteome</keyword>
<name>A0ACB9HV80_9ASTR</name>
<dbReference type="Proteomes" id="UP001056120">
    <property type="component" value="Linkage Group LG11"/>
</dbReference>
<dbReference type="EMBL" id="CM042028">
    <property type="protein sequence ID" value="KAI3799694.1"/>
    <property type="molecule type" value="Genomic_DNA"/>
</dbReference>
<reference evidence="2" key="1">
    <citation type="journal article" date="2022" name="Mol. Ecol. Resour.">
        <title>The genomes of chicory, endive, great burdock and yacon provide insights into Asteraceae palaeo-polyploidization history and plant inulin production.</title>
        <authorList>
            <person name="Fan W."/>
            <person name="Wang S."/>
            <person name="Wang H."/>
            <person name="Wang A."/>
            <person name="Jiang F."/>
            <person name="Liu H."/>
            <person name="Zhao H."/>
            <person name="Xu D."/>
            <person name="Zhang Y."/>
        </authorList>
    </citation>
    <scope>NUCLEOTIDE SEQUENCE [LARGE SCALE GENOMIC DNA]</scope>
    <source>
        <strain evidence="2">cv. Yunnan</strain>
    </source>
</reference>
<protein>
    <submittedName>
        <fullName evidence="1">Uncharacterized protein</fullName>
    </submittedName>
</protein>
<comment type="caution">
    <text evidence="1">The sequence shown here is derived from an EMBL/GenBank/DDBJ whole genome shotgun (WGS) entry which is preliminary data.</text>
</comment>
<organism evidence="1 2">
    <name type="scientific">Smallanthus sonchifolius</name>
    <dbReference type="NCBI Taxonomy" id="185202"/>
    <lineage>
        <taxon>Eukaryota</taxon>
        <taxon>Viridiplantae</taxon>
        <taxon>Streptophyta</taxon>
        <taxon>Embryophyta</taxon>
        <taxon>Tracheophyta</taxon>
        <taxon>Spermatophyta</taxon>
        <taxon>Magnoliopsida</taxon>
        <taxon>eudicotyledons</taxon>
        <taxon>Gunneridae</taxon>
        <taxon>Pentapetalae</taxon>
        <taxon>asterids</taxon>
        <taxon>campanulids</taxon>
        <taxon>Asterales</taxon>
        <taxon>Asteraceae</taxon>
        <taxon>Asteroideae</taxon>
        <taxon>Heliantheae alliance</taxon>
        <taxon>Millerieae</taxon>
        <taxon>Smallanthus</taxon>
    </lineage>
</organism>
<gene>
    <name evidence="1" type="ORF">L1987_34993</name>
</gene>
<proteinExistence type="predicted"/>